<dbReference type="Pfam" id="PF05043">
    <property type="entry name" value="Mga"/>
    <property type="match status" value="1"/>
</dbReference>
<sequence>MRFLTSAFSIKLEDLADEWFVSRATLQNDMVEVRERFQRYQLTLETRPRHGMKLFGSEVSIRACLTDLLWELTQQGDIAPPIGAEAFAAEVPALLEPVLQETLTRHHIRLTDAGERFVCLYGAVVVRRVSEGYPLADFSAEDVAQNVRDARAS</sequence>
<name>A0A939NIJ4_KLEPN</name>
<dbReference type="PANTHER" id="PTHR30185:SF13">
    <property type="entry name" value="LICABCH OPERON REGULATOR-RELATED"/>
    <property type="match status" value="1"/>
</dbReference>
<proteinExistence type="predicted"/>
<protein>
    <submittedName>
        <fullName evidence="4">Helix-turn-helix domain-containing protein</fullName>
    </submittedName>
</protein>
<accession>A0A939NIJ4</accession>
<dbReference type="InterPro" id="IPR050661">
    <property type="entry name" value="BglG_antiterminators"/>
</dbReference>
<evidence type="ECO:0000256" key="2">
    <source>
        <dbReference type="ARBA" id="ARBA00023163"/>
    </source>
</evidence>
<dbReference type="Proteomes" id="UP000664002">
    <property type="component" value="Unassembled WGS sequence"/>
</dbReference>
<dbReference type="InterPro" id="IPR007737">
    <property type="entry name" value="Mga_HTH"/>
</dbReference>
<evidence type="ECO:0000256" key="1">
    <source>
        <dbReference type="ARBA" id="ARBA00023015"/>
    </source>
</evidence>
<comment type="caution">
    <text evidence="4">The sequence shown here is derived from an EMBL/GenBank/DDBJ whole genome shotgun (WGS) entry which is preliminary data.</text>
</comment>
<keyword evidence="1" id="KW-0805">Transcription regulation</keyword>
<gene>
    <name evidence="4" type="ORF">J4730_15820</name>
</gene>
<feature type="domain" description="Mga helix-turn-helix" evidence="3">
    <location>
        <begin position="9"/>
        <end position="68"/>
    </location>
</feature>
<dbReference type="PANTHER" id="PTHR30185">
    <property type="entry name" value="CRYPTIC BETA-GLUCOSIDE BGL OPERON ANTITERMINATOR"/>
    <property type="match status" value="1"/>
</dbReference>
<evidence type="ECO:0000313" key="4">
    <source>
        <dbReference type="EMBL" id="MBO1997513.1"/>
    </source>
</evidence>
<keyword evidence="2" id="KW-0804">Transcription</keyword>
<dbReference type="EMBL" id="JAGETM010000029">
    <property type="protein sequence ID" value="MBO1997513.1"/>
    <property type="molecule type" value="Genomic_DNA"/>
</dbReference>
<evidence type="ECO:0000313" key="5">
    <source>
        <dbReference type="Proteomes" id="UP000664002"/>
    </source>
</evidence>
<evidence type="ECO:0000259" key="3">
    <source>
        <dbReference type="Pfam" id="PF05043"/>
    </source>
</evidence>
<organism evidence="4 5">
    <name type="scientific">Klebsiella pneumoniae</name>
    <dbReference type="NCBI Taxonomy" id="573"/>
    <lineage>
        <taxon>Bacteria</taxon>
        <taxon>Pseudomonadati</taxon>
        <taxon>Pseudomonadota</taxon>
        <taxon>Gammaproteobacteria</taxon>
        <taxon>Enterobacterales</taxon>
        <taxon>Enterobacteriaceae</taxon>
        <taxon>Klebsiella/Raoultella group</taxon>
        <taxon>Klebsiella</taxon>
        <taxon>Klebsiella pneumoniae complex</taxon>
    </lineage>
</organism>
<reference evidence="4" key="1">
    <citation type="submission" date="2021-03" db="EMBL/GenBank/DDBJ databases">
        <title>Molecular epidemiology and mechanisms of colistin and carbapenem resistance in Enterobacteriaceae from clinical isolates, the environment and porcine samples in Pretoria, South Africa.</title>
        <authorList>
            <person name="Bogoshi D."/>
            <person name="Mbelle N.M."/>
            <person name="Naidoo V."/>
            <person name="Osei Sekyere J."/>
        </authorList>
    </citation>
    <scope>NUCLEOTIDE SEQUENCE</scope>
    <source>
        <strain evidence="4">C027</strain>
    </source>
</reference>
<dbReference type="AlphaFoldDB" id="A0A939NIJ4"/>